<evidence type="ECO:0000313" key="9">
    <source>
        <dbReference type="EMBL" id="CAG5158757.1"/>
    </source>
</evidence>
<name>A0A8J2HZT8_9PLEO</name>
<feature type="region of interest" description="Disordered" evidence="6">
    <location>
        <begin position="316"/>
        <end position="338"/>
    </location>
</feature>
<feature type="transmembrane region" description="Helical" evidence="7">
    <location>
        <begin position="54"/>
        <end position="79"/>
    </location>
</feature>
<keyword evidence="4 7" id="KW-0472">Membrane</keyword>
<evidence type="ECO:0000256" key="6">
    <source>
        <dbReference type="SAM" id="MobiDB-lite"/>
    </source>
</evidence>
<evidence type="ECO:0000256" key="3">
    <source>
        <dbReference type="ARBA" id="ARBA00022989"/>
    </source>
</evidence>
<keyword evidence="10" id="KW-1185">Reference proteome</keyword>
<feature type="domain" description="Rhodopsin" evidence="8">
    <location>
        <begin position="115"/>
        <end position="194"/>
    </location>
</feature>
<dbReference type="AlphaFoldDB" id="A0A8J2HZT8"/>
<comment type="similarity">
    <text evidence="5">Belongs to the SAT4 family.</text>
</comment>
<feature type="transmembrane region" description="Helical" evidence="7">
    <location>
        <begin position="20"/>
        <end position="42"/>
    </location>
</feature>
<evidence type="ECO:0000259" key="8">
    <source>
        <dbReference type="Pfam" id="PF20684"/>
    </source>
</evidence>
<dbReference type="RefSeq" id="XP_043168794.1">
    <property type="nucleotide sequence ID" value="XM_043312859.1"/>
</dbReference>
<dbReference type="InterPro" id="IPR049326">
    <property type="entry name" value="Rhodopsin_dom_fungi"/>
</dbReference>
<evidence type="ECO:0000313" key="10">
    <source>
        <dbReference type="Proteomes" id="UP000676310"/>
    </source>
</evidence>
<dbReference type="PANTHER" id="PTHR33048">
    <property type="entry name" value="PTH11-LIKE INTEGRAL MEMBRANE PROTEIN (AFU_ORTHOLOGUE AFUA_5G11245)"/>
    <property type="match status" value="1"/>
</dbReference>
<dbReference type="OrthoDB" id="5022096at2759"/>
<feature type="transmembrane region" description="Helical" evidence="7">
    <location>
        <begin position="99"/>
        <end position="120"/>
    </location>
</feature>
<protein>
    <recommendedName>
        <fullName evidence="8">Rhodopsin domain-containing protein</fullName>
    </recommendedName>
</protein>
<dbReference type="PANTHER" id="PTHR33048:SF167">
    <property type="entry name" value="INTEGRAL MEMBRANE PROTEIN"/>
    <property type="match status" value="1"/>
</dbReference>
<keyword evidence="3 7" id="KW-1133">Transmembrane helix</keyword>
<dbReference type="EMBL" id="CAJRGZ010000019">
    <property type="protein sequence ID" value="CAG5158757.1"/>
    <property type="molecule type" value="Genomic_DNA"/>
</dbReference>
<gene>
    <name evidence="9" type="ORF">ALTATR162_LOCUS5240</name>
</gene>
<feature type="transmembrane region" description="Helical" evidence="7">
    <location>
        <begin position="132"/>
        <end position="150"/>
    </location>
</feature>
<comment type="caution">
    <text evidence="9">The sequence shown here is derived from an EMBL/GenBank/DDBJ whole genome shotgun (WGS) entry which is preliminary data.</text>
</comment>
<evidence type="ECO:0000256" key="7">
    <source>
        <dbReference type="SAM" id="Phobius"/>
    </source>
</evidence>
<dbReference type="GO" id="GO:0016020">
    <property type="term" value="C:membrane"/>
    <property type="evidence" value="ECO:0007669"/>
    <property type="project" value="UniProtKB-SubCell"/>
</dbReference>
<sequence length="338" mass="36829">MQQSGAAMPPMRPYENQGPTILATTLTVTIVAVLTTVARLYVRVKMIRNVGWDDYVMLLAMILCVAGQCLVIPQVHYGAGKHVDYIDKDDFVAGLRLNLISQPVFLFAICFVKISIPMLWGVQMNRRHKASLICILGLGTFATAAAFVKLSYLPNYGREGDLLWDSRDMTIWTVIECNVGIVAGNLPCLKPLFRSLLVSTYGYGSRKTSQPRYYPDAYGAGTKQRSAVKNYNSLGSNKTSDGEYAGHGNTGKSYMLTTIDAATTTAGGLSRSSSERSSPIVERGSTESITRLNNKIQGSGGLGNITVTTKVNITESLHSQETSEAGRSYRTPQAKEMV</sequence>
<evidence type="ECO:0000256" key="1">
    <source>
        <dbReference type="ARBA" id="ARBA00004141"/>
    </source>
</evidence>
<dbReference type="InterPro" id="IPR052337">
    <property type="entry name" value="SAT4-like"/>
</dbReference>
<dbReference type="Proteomes" id="UP000676310">
    <property type="component" value="Unassembled WGS sequence"/>
</dbReference>
<evidence type="ECO:0000256" key="5">
    <source>
        <dbReference type="ARBA" id="ARBA00038359"/>
    </source>
</evidence>
<dbReference type="GeneID" id="67016997"/>
<proteinExistence type="inferred from homology"/>
<dbReference type="Pfam" id="PF20684">
    <property type="entry name" value="Fung_rhodopsin"/>
    <property type="match status" value="1"/>
</dbReference>
<comment type="subcellular location">
    <subcellularLocation>
        <location evidence="1">Membrane</location>
        <topology evidence="1">Multi-pass membrane protein</topology>
    </subcellularLocation>
</comment>
<feature type="compositionally biased region" description="Polar residues" evidence="6">
    <location>
        <begin position="316"/>
        <end position="325"/>
    </location>
</feature>
<organism evidence="9 10">
    <name type="scientific">Alternaria atra</name>
    <dbReference type="NCBI Taxonomy" id="119953"/>
    <lineage>
        <taxon>Eukaryota</taxon>
        <taxon>Fungi</taxon>
        <taxon>Dikarya</taxon>
        <taxon>Ascomycota</taxon>
        <taxon>Pezizomycotina</taxon>
        <taxon>Dothideomycetes</taxon>
        <taxon>Pleosporomycetidae</taxon>
        <taxon>Pleosporales</taxon>
        <taxon>Pleosporineae</taxon>
        <taxon>Pleosporaceae</taxon>
        <taxon>Alternaria</taxon>
        <taxon>Alternaria sect. Ulocladioides</taxon>
    </lineage>
</organism>
<feature type="compositionally biased region" description="Low complexity" evidence="6">
    <location>
        <begin position="265"/>
        <end position="278"/>
    </location>
</feature>
<accession>A0A8J2HZT8</accession>
<feature type="region of interest" description="Disordered" evidence="6">
    <location>
        <begin position="265"/>
        <end position="286"/>
    </location>
</feature>
<reference evidence="9" key="1">
    <citation type="submission" date="2021-05" db="EMBL/GenBank/DDBJ databases">
        <authorList>
            <person name="Stam R."/>
        </authorList>
    </citation>
    <scope>NUCLEOTIDE SEQUENCE</scope>
    <source>
        <strain evidence="9">CS162</strain>
    </source>
</reference>
<keyword evidence="2 7" id="KW-0812">Transmembrane</keyword>
<evidence type="ECO:0000256" key="2">
    <source>
        <dbReference type="ARBA" id="ARBA00022692"/>
    </source>
</evidence>
<evidence type="ECO:0000256" key="4">
    <source>
        <dbReference type="ARBA" id="ARBA00023136"/>
    </source>
</evidence>